<keyword evidence="5" id="KW-0560">Oxidoreductase</keyword>
<evidence type="ECO:0000256" key="3">
    <source>
        <dbReference type="ARBA" id="ARBA00022896"/>
    </source>
</evidence>
<keyword evidence="2" id="KW-0479">Metal-binding</keyword>
<dbReference type="InterPro" id="IPR045054">
    <property type="entry name" value="P4HA-like"/>
</dbReference>
<dbReference type="Proteomes" id="UP000215224">
    <property type="component" value="Chromosome"/>
</dbReference>
<dbReference type="RefSeq" id="WP_066419216.1">
    <property type="nucleotide sequence ID" value="NZ_CP018866.1"/>
</dbReference>
<dbReference type="GO" id="GO:0004656">
    <property type="term" value="F:procollagen-proline 4-dioxygenase activity"/>
    <property type="evidence" value="ECO:0007669"/>
    <property type="project" value="TreeGrafter"/>
</dbReference>
<dbReference type="EMBL" id="CP018866">
    <property type="protein sequence ID" value="AST92547.1"/>
    <property type="molecule type" value="Genomic_DNA"/>
</dbReference>
<dbReference type="PANTHER" id="PTHR10869:SF246">
    <property type="entry name" value="TRANSMEMBRANE PROLYL 4-HYDROXYLASE"/>
    <property type="match status" value="1"/>
</dbReference>
<evidence type="ECO:0000313" key="9">
    <source>
        <dbReference type="Proteomes" id="UP000215224"/>
    </source>
</evidence>
<dbReference type="Pfam" id="PF13640">
    <property type="entry name" value="2OG-FeII_Oxy_3"/>
    <property type="match status" value="1"/>
</dbReference>
<evidence type="ECO:0000313" key="8">
    <source>
        <dbReference type="EMBL" id="AST92547.1"/>
    </source>
</evidence>
<keyword evidence="3" id="KW-0847">Vitamin C</keyword>
<dbReference type="PROSITE" id="PS51471">
    <property type="entry name" value="FE2OG_OXY"/>
    <property type="match status" value="1"/>
</dbReference>
<keyword evidence="6" id="KW-0408">Iron</keyword>
<evidence type="ECO:0000256" key="6">
    <source>
        <dbReference type="ARBA" id="ARBA00023004"/>
    </source>
</evidence>
<dbReference type="AlphaFoldDB" id="A0A223KT54"/>
<keyword evidence="4 8" id="KW-0223">Dioxygenase</keyword>
<keyword evidence="9" id="KW-1185">Reference proteome</keyword>
<evidence type="ECO:0000259" key="7">
    <source>
        <dbReference type="PROSITE" id="PS51471"/>
    </source>
</evidence>
<dbReference type="KEGG" id="bcoh:BC6307_15235"/>
<evidence type="ECO:0000256" key="1">
    <source>
        <dbReference type="ARBA" id="ARBA00001961"/>
    </source>
</evidence>
<protein>
    <submittedName>
        <fullName evidence="8">Proline dioxygenase</fullName>
    </submittedName>
</protein>
<dbReference type="STRING" id="1314751.GCA_001591425_03540"/>
<feature type="domain" description="Fe2OG dioxygenase" evidence="7">
    <location>
        <begin position="171"/>
        <end position="276"/>
    </location>
</feature>
<comment type="cofactor">
    <cofactor evidence="1">
        <name>L-ascorbate</name>
        <dbReference type="ChEBI" id="CHEBI:38290"/>
    </cofactor>
</comment>
<evidence type="ECO:0000256" key="2">
    <source>
        <dbReference type="ARBA" id="ARBA00022723"/>
    </source>
</evidence>
<name>A0A223KT54_9BACI</name>
<proteinExistence type="predicted"/>
<dbReference type="InterPro" id="IPR044862">
    <property type="entry name" value="Pro_4_hyd_alph_FE2OG_OXY"/>
</dbReference>
<evidence type="ECO:0000256" key="4">
    <source>
        <dbReference type="ARBA" id="ARBA00022964"/>
    </source>
</evidence>
<dbReference type="Gene3D" id="2.60.120.620">
    <property type="entry name" value="q2cbj1_9rhob like domain"/>
    <property type="match status" value="1"/>
</dbReference>
<reference evidence="8 9" key="1">
    <citation type="submission" date="2016-12" db="EMBL/GenBank/DDBJ databases">
        <title>The whole genome sequencing and assembly of Bacillus cohnii DSM 6307T strain.</title>
        <authorList>
            <person name="Lee Y.-J."/>
            <person name="Yi H."/>
            <person name="Bahn Y.-S."/>
            <person name="Kim J.F."/>
            <person name="Lee D.-W."/>
        </authorList>
    </citation>
    <scope>NUCLEOTIDE SEQUENCE [LARGE SCALE GENOMIC DNA]</scope>
    <source>
        <strain evidence="8 9">DSM 6307</strain>
    </source>
</reference>
<dbReference type="GO" id="GO:0005506">
    <property type="term" value="F:iron ion binding"/>
    <property type="evidence" value="ECO:0007669"/>
    <property type="project" value="InterPro"/>
</dbReference>
<dbReference type="InterPro" id="IPR006620">
    <property type="entry name" value="Pro_4_hyd_alph"/>
</dbReference>
<dbReference type="PANTHER" id="PTHR10869">
    <property type="entry name" value="PROLYL 4-HYDROXYLASE ALPHA SUBUNIT"/>
    <property type="match status" value="1"/>
</dbReference>
<evidence type="ECO:0000256" key="5">
    <source>
        <dbReference type="ARBA" id="ARBA00023002"/>
    </source>
</evidence>
<dbReference type="InterPro" id="IPR005123">
    <property type="entry name" value="Oxoglu/Fe-dep_dioxygenase_dom"/>
</dbReference>
<dbReference type="SMART" id="SM00702">
    <property type="entry name" value="P4Hc"/>
    <property type="match status" value="1"/>
</dbReference>
<sequence>MGKTIAVPEKLKEWIIHTFNRGISPVAILQGMVDKGYEAKSAYSTIAAVIGPDKLKEVDLNQLTYEYEDVGISTTNNKIQTSDRDVNILLKMEKPYILYLDNVLSSEECDQLIQLSKERLKPSTVIDQRTGEIKLATGRTSKGTYFSFDENELISKLEKRISEITNTPVENGEGLQVLKYEVGEEYKLHFDFFPTNKVDNSKGGQRIGTFLLYLNDVEAGGETVFPKVGLSIVPKKGAAVFFHYGNSKDQVDRKSLHASIPVSNGEKWVATKWIRKGKIYE</sequence>
<gene>
    <name evidence="8" type="ORF">BC6307_15235</name>
</gene>
<accession>A0A223KT54</accession>
<organism evidence="8 9">
    <name type="scientific">Sutcliffiella cohnii</name>
    <dbReference type="NCBI Taxonomy" id="33932"/>
    <lineage>
        <taxon>Bacteria</taxon>
        <taxon>Bacillati</taxon>
        <taxon>Bacillota</taxon>
        <taxon>Bacilli</taxon>
        <taxon>Bacillales</taxon>
        <taxon>Bacillaceae</taxon>
        <taxon>Sutcliffiella</taxon>
    </lineage>
</organism>
<dbReference type="GO" id="GO:0031418">
    <property type="term" value="F:L-ascorbic acid binding"/>
    <property type="evidence" value="ECO:0007669"/>
    <property type="project" value="UniProtKB-KW"/>
</dbReference>